<dbReference type="Proteomes" id="UP000019593">
    <property type="component" value="Chromosome"/>
</dbReference>
<dbReference type="KEGG" id="red:roselon_01532"/>
<feature type="chain" id="PRO_5004912534" evidence="1">
    <location>
        <begin position="28"/>
        <end position="92"/>
    </location>
</feature>
<sequence>MIRTAYLALVTALAVALSGLAAAPAVAQQFLGQYTAYIGGQDLYNSNGLRLTEHWQILRRIGRMCIASAFRSPGMNGTPGSATTTPVAGWNS</sequence>
<keyword evidence="3" id="KW-1185">Reference proteome</keyword>
<protein>
    <submittedName>
        <fullName evidence="2">Uncharacterized protein</fullName>
    </submittedName>
</protein>
<evidence type="ECO:0000256" key="1">
    <source>
        <dbReference type="SAM" id="SignalP"/>
    </source>
</evidence>
<keyword evidence="1" id="KW-0732">Signal</keyword>
<evidence type="ECO:0000313" key="3">
    <source>
        <dbReference type="Proteomes" id="UP000019593"/>
    </source>
</evidence>
<dbReference type="HOGENOM" id="CLU_2411328_0_0_5"/>
<dbReference type="EMBL" id="CP004372">
    <property type="protein sequence ID" value="AHM03914.1"/>
    <property type="molecule type" value="Genomic_DNA"/>
</dbReference>
<name>W8RRZ9_9RHOB</name>
<feature type="signal peptide" evidence="1">
    <location>
        <begin position="1"/>
        <end position="27"/>
    </location>
</feature>
<proteinExistence type="predicted"/>
<organism evidence="2 3">
    <name type="scientific">Roseicyclus elongatus DSM 19469</name>
    <dbReference type="NCBI Taxonomy" id="1294273"/>
    <lineage>
        <taxon>Bacteria</taxon>
        <taxon>Pseudomonadati</taxon>
        <taxon>Pseudomonadota</taxon>
        <taxon>Alphaproteobacteria</taxon>
        <taxon>Rhodobacterales</taxon>
        <taxon>Roseobacteraceae</taxon>
        <taxon>Roseicyclus</taxon>
    </lineage>
</organism>
<reference evidence="2 3" key="1">
    <citation type="submission" date="2013-03" db="EMBL/GenBank/DDBJ databases">
        <authorList>
            <person name="Fiebig A."/>
            <person name="Goeker M."/>
            <person name="Klenk H.-P.P."/>
        </authorList>
    </citation>
    <scope>NUCLEOTIDE SEQUENCE [LARGE SCALE GENOMIC DNA]</scope>
    <source>
        <strain evidence="3">DSM 19469</strain>
    </source>
</reference>
<evidence type="ECO:0000313" key="2">
    <source>
        <dbReference type="EMBL" id="AHM03914.1"/>
    </source>
</evidence>
<accession>W8RRZ9</accession>
<dbReference type="RefSeq" id="WP_245605429.1">
    <property type="nucleotide sequence ID" value="NZ_CP004372.1"/>
</dbReference>
<dbReference type="AlphaFoldDB" id="W8RRZ9"/>
<gene>
    <name evidence="2" type="ORF">roselon_01532</name>
</gene>